<dbReference type="PANTHER" id="PTHR12780">
    <property type="entry name" value="RNA POLYMERASE III DNA DIRECTED , 39KD SUBUNIT-RELATED"/>
    <property type="match status" value="1"/>
</dbReference>
<evidence type="ECO:0000313" key="7">
    <source>
        <dbReference type="EMBL" id="KAF4619606.1"/>
    </source>
</evidence>
<reference evidence="7 8" key="1">
    <citation type="submission" date="2019-12" db="EMBL/GenBank/DDBJ databases">
        <authorList>
            <person name="Floudas D."/>
            <person name="Bentzer J."/>
            <person name="Ahren D."/>
            <person name="Johansson T."/>
            <person name="Persson P."/>
            <person name="Tunlid A."/>
        </authorList>
    </citation>
    <scope>NUCLEOTIDE SEQUENCE [LARGE SCALE GENOMIC DNA]</scope>
    <source>
        <strain evidence="7 8">CBS 102.39</strain>
    </source>
</reference>
<comment type="caution">
    <text evidence="7">The sequence shown here is derived from an EMBL/GenBank/DDBJ whole genome shotgun (WGS) entry which is preliminary data.</text>
</comment>
<evidence type="ECO:0000313" key="8">
    <source>
        <dbReference type="Proteomes" id="UP000521872"/>
    </source>
</evidence>
<comment type="subcellular location">
    <subcellularLocation>
        <location evidence="1">Nucleus</location>
    </subcellularLocation>
</comment>
<gene>
    <name evidence="7" type="ORF">D9613_005578</name>
</gene>
<dbReference type="SUPFAM" id="SSF46785">
    <property type="entry name" value="Winged helix' DNA-binding domain"/>
    <property type="match status" value="1"/>
</dbReference>
<evidence type="ECO:0000256" key="6">
    <source>
        <dbReference type="SAM" id="MobiDB-lite"/>
    </source>
</evidence>
<evidence type="ECO:0000256" key="5">
    <source>
        <dbReference type="ARBA" id="ARBA00023242"/>
    </source>
</evidence>
<accession>A0A8H4QYN8</accession>
<dbReference type="Gene3D" id="1.10.10.10">
    <property type="entry name" value="Winged helix-like DNA-binding domain superfamily/Winged helix DNA-binding domain"/>
    <property type="match status" value="1"/>
</dbReference>
<evidence type="ECO:0000256" key="3">
    <source>
        <dbReference type="ARBA" id="ARBA00022478"/>
    </source>
</evidence>
<feature type="compositionally biased region" description="Basic residues" evidence="6">
    <location>
        <begin position="347"/>
        <end position="357"/>
    </location>
</feature>
<evidence type="ECO:0000256" key="2">
    <source>
        <dbReference type="ARBA" id="ARBA00011038"/>
    </source>
</evidence>
<dbReference type="GO" id="GO:0006383">
    <property type="term" value="P:transcription by RNA polymerase III"/>
    <property type="evidence" value="ECO:0007669"/>
    <property type="project" value="InterPro"/>
</dbReference>
<feature type="region of interest" description="Disordered" evidence="6">
    <location>
        <begin position="295"/>
        <end position="444"/>
    </location>
</feature>
<dbReference type="FunFam" id="1.10.10.10:FF:000116">
    <property type="entry name" value="DNA-directed RNA polymerase III subunit RPC6"/>
    <property type="match status" value="1"/>
</dbReference>
<dbReference type="InterPro" id="IPR036390">
    <property type="entry name" value="WH_DNA-bd_sf"/>
</dbReference>
<dbReference type="EMBL" id="JAACJL010000016">
    <property type="protein sequence ID" value="KAF4619606.1"/>
    <property type="molecule type" value="Genomic_DNA"/>
</dbReference>
<dbReference type="InterPro" id="IPR016049">
    <property type="entry name" value="RNA_pol_Rpc34-like"/>
</dbReference>
<keyword evidence="5" id="KW-0539">Nucleus</keyword>
<proteinExistence type="inferred from homology"/>
<dbReference type="GO" id="GO:0005666">
    <property type="term" value="C:RNA polymerase III complex"/>
    <property type="evidence" value="ECO:0007669"/>
    <property type="project" value="InterPro"/>
</dbReference>
<dbReference type="Proteomes" id="UP000521872">
    <property type="component" value="Unassembled WGS sequence"/>
</dbReference>
<name>A0A8H4QYN8_9AGAR</name>
<keyword evidence="8" id="KW-1185">Reference proteome</keyword>
<keyword evidence="4" id="KW-0804">Transcription</keyword>
<dbReference type="GO" id="GO:0005737">
    <property type="term" value="C:cytoplasm"/>
    <property type="evidence" value="ECO:0007669"/>
    <property type="project" value="UniProtKB-ARBA"/>
</dbReference>
<evidence type="ECO:0000256" key="1">
    <source>
        <dbReference type="ARBA" id="ARBA00004123"/>
    </source>
</evidence>
<comment type="similarity">
    <text evidence="2">Belongs to the eukaryotic RPC34/RPC39 RNA polymerase subunit family.</text>
</comment>
<dbReference type="AlphaFoldDB" id="A0A8H4QYN8"/>
<feature type="compositionally biased region" description="Basic and acidic residues" evidence="6">
    <location>
        <begin position="358"/>
        <end position="370"/>
    </location>
</feature>
<keyword evidence="3" id="KW-0240">DNA-directed RNA polymerase</keyword>
<feature type="compositionally biased region" description="Basic residues" evidence="6">
    <location>
        <begin position="371"/>
        <end position="380"/>
    </location>
</feature>
<dbReference type="GO" id="GO:0005654">
    <property type="term" value="C:nucleoplasm"/>
    <property type="evidence" value="ECO:0007669"/>
    <property type="project" value="UniProtKB-ARBA"/>
</dbReference>
<protein>
    <recommendedName>
        <fullName evidence="9">RNA polymerase III subunit C6</fullName>
    </recommendedName>
</protein>
<dbReference type="InterPro" id="IPR007832">
    <property type="entry name" value="RNA_pol_Rpc34"/>
</dbReference>
<dbReference type="InterPro" id="IPR036388">
    <property type="entry name" value="WH-like_DNA-bd_sf"/>
</dbReference>
<feature type="compositionally biased region" description="Basic residues" evidence="6">
    <location>
        <begin position="396"/>
        <end position="406"/>
    </location>
</feature>
<evidence type="ECO:0000256" key="4">
    <source>
        <dbReference type="ARBA" id="ARBA00023163"/>
    </source>
</evidence>
<evidence type="ECO:0008006" key="9">
    <source>
        <dbReference type="Google" id="ProtNLM"/>
    </source>
</evidence>
<organism evidence="7 8">
    <name type="scientific">Agrocybe pediades</name>
    <dbReference type="NCBI Taxonomy" id="84607"/>
    <lineage>
        <taxon>Eukaryota</taxon>
        <taxon>Fungi</taxon>
        <taxon>Dikarya</taxon>
        <taxon>Basidiomycota</taxon>
        <taxon>Agaricomycotina</taxon>
        <taxon>Agaricomycetes</taxon>
        <taxon>Agaricomycetidae</taxon>
        <taxon>Agaricales</taxon>
        <taxon>Agaricineae</taxon>
        <taxon>Strophariaceae</taxon>
        <taxon>Agrocybe</taxon>
    </lineage>
</organism>
<sequence>MVCDFEGRSLPIVHQIVCTPSVPAYTCSLLLVIPMSKRPPNELESRLHQAALASSKKEITAKQAEAIIPDATARQNALNFLLGVGLLKGLTSSSGQLLFRAVSKDELVATKGLSGEENLVLSHIKSSGNEGIWTKHLKAKTSLHQTVIDRCIKTLTQKRLIKRVQSVQHITRKIYMLEGLEPSIALTGGPWYTDNELDTEFIQNLTDVCYKLISDISFPKRRNEQDNTLYPISNSPQYPTADHIRHSLKKARLTETELSVEHVEMLLNVLILDGKIEKIPAFGSSLWNADAISDGEVSEVEKSSKKKKRKKRDDSDDEEDSRAKRKKKKHVNSSDDDSDSSDDDSRKKKKSKKRRARDRSDSDSDSEVDRKRKKRKKKKYTSSESDSSSEDERERSRKKSKKKKKKNSSESESDTDSEDEKRRRRKAKLNRRSESPTVGFDEFDTSSAGSVYRAIRVATSTNGLTEAPCGTCPSFEFCKEGGPVNPPDCVYYGEWLTAGTVAQEVTTA</sequence>
<dbReference type="Pfam" id="PF05158">
    <property type="entry name" value="RNA_pol_Rpc34"/>
    <property type="match status" value="2"/>
</dbReference>